<evidence type="ECO:0000313" key="1">
    <source>
        <dbReference type="EMBL" id="CAD6494432.1"/>
    </source>
</evidence>
<organism evidence="1 2">
    <name type="scientific">Candidatus Argoarchaeum ethanivorans</name>
    <dbReference type="NCBI Taxonomy" id="2608793"/>
    <lineage>
        <taxon>Archaea</taxon>
        <taxon>Methanobacteriati</taxon>
        <taxon>Methanobacteriota</taxon>
        <taxon>Stenosarchaea group</taxon>
        <taxon>Methanomicrobia</taxon>
        <taxon>Methanosarcinales</taxon>
        <taxon>Methanosarcinales incertae sedis</taxon>
        <taxon>GOM Arc I cluster</taxon>
        <taxon>Candidatus Argoarchaeum</taxon>
    </lineage>
</organism>
<gene>
    <name evidence="1" type="ORF">LAKADJCE_00761</name>
</gene>
<evidence type="ECO:0008006" key="3">
    <source>
        <dbReference type="Google" id="ProtNLM"/>
    </source>
</evidence>
<reference evidence="1" key="1">
    <citation type="submission" date="2020-10" db="EMBL/GenBank/DDBJ databases">
        <authorList>
            <person name="Hahn C.J."/>
            <person name="Laso-Perez R."/>
            <person name="Vulcano F."/>
            <person name="Vaziourakis K.-M."/>
            <person name="Stokke R."/>
            <person name="Steen I.H."/>
            <person name="Teske A."/>
            <person name="Boetius A."/>
            <person name="Liebeke M."/>
            <person name="Amann R."/>
            <person name="Knittel K."/>
        </authorList>
    </citation>
    <scope>NUCLEOTIDE SEQUENCE</scope>
    <source>
        <strain evidence="1">Gfbio:e3339647-f889-4370-9287-4fb5cb688e4c:AG392J18_GoMArc1</strain>
    </source>
</reference>
<dbReference type="Proteomes" id="UP000612009">
    <property type="component" value="Unassembled WGS sequence"/>
</dbReference>
<accession>A0A811TFF0</accession>
<sequence length="221" mass="25672">MMQGQDIRDRLKDIEDFLLDEYKENKEEKKRDWRTYEQRLMNRIKGAIKNLEPLIDEAMNFETHRGQGRKPELELKQKVIILLLKELSGKSNRMMASMLAVFSLLSGIDVSYKTVERLYSDSEVGMAIYNLHTVILTKKGVENINTCEDGTGYSLTIRKHYASETEKRKDKAKEYSGTKTFVYSFKLLDLESKMYVAYGMSTKSEKEAFDRTLDCAAIFPQ</sequence>
<dbReference type="AlphaFoldDB" id="A0A811TFF0"/>
<evidence type="ECO:0000313" key="2">
    <source>
        <dbReference type="Proteomes" id="UP000612009"/>
    </source>
</evidence>
<comment type="caution">
    <text evidence="1">The sequence shown here is derived from an EMBL/GenBank/DDBJ whole genome shotgun (WGS) entry which is preliminary data.</text>
</comment>
<protein>
    <recommendedName>
        <fullName evidence="3">Transposase</fullName>
    </recommendedName>
</protein>
<dbReference type="EMBL" id="CAJHIR010000050">
    <property type="protein sequence ID" value="CAD6494432.1"/>
    <property type="molecule type" value="Genomic_DNA"/>
</dbReference>
<name>A0A811TFF0_9EURY</name>
<proteinExistence type="predicted"/>